<feature type="non-terminal residue" evidence="2">
    <location>
        <position position="67"/>
    </location>
</feature>
<evidence type="ECO:0000313" key="3">
    <source>
        <dbReference type="Proteomes" id="UP000649617"/>
    </source>
</evidence>
<evidence type="ECO:0000313" key="2">
    <source>
        <dbReference type="EMBL" id="CAE7455136.1"/>
    </source>
</evidence>
<name>A0A812RT23_SYMPI</name>
<sequence>SAAQEADSLERKRRGSPGISPGCSFEADAPSAQLAAHFASPGGPSSGCSSALGCWQVSPEAAQLRSI</sequence>
<proteinExistence type="predicted"/>
<feature type="non-terminal residue" evidence="2">
    <location>
        <position position="1"/>
    </location>
</feature>
<dbReference type="Proteomes" id="UP000649617">
    <property type="component" value="Unassembled WGS sequence"/>
</dbReference>
<keyword evidence="3" id="KW-1185">Reference proteome</keyword>
<reference evidence="2" key="1">
    <citation type="submission" date="2021-02" db="EMBL/GenBank/DDBJ databases">
        <authorList>
            <person name="Dougan E. K."/>
            <person name="Rhodes N."/>
            <person name="Thang M."/>
            <person name="Chan C."/>
        </authorList>
    </citation>
    <scope>NUCLEOTIDE SEQUENCE</scope>
</reference>
<evidence type="ECO:0000256" key="1">
    <source>
        <dbReference type="SAM" id="MobiDB-lite"/>
    </source>
</evidence>
<organism evidence="2 3">
    <name type="scientific">Symbiodinium pilosum</name>
    <name type="common">Dinoflagellate</name>
    <dbReference type="NCBI Taxonomy" id="2952"/>
    <lineage>
        <taxon>Eukaryota</taxon>
        <taxon>Sar</taxon>
        <taxon>Alveolata</taxon>
        <taxon>Dinophyceae</taxon>
        <taxon>Suessiales</taxon>
        <taxon>Symbiodiniaceae</taxon>
        <taxon>Symbiodinium</taxon>
    </lineage>
</organism>
<gene>
    <name evidence="2" type="ORF">SPIL2461_LOCUS11174</name>
</gene>
<comment type="caution">
    <text evidence="2">The sequence shown here is derived from an EMBL/GenBank/DDBJ whole genome shotgun (WGS) entry which is preliminary data.</text>
</comment>
<dbReference type="AlphaFoldDB" id="A0A812RT23"/>
<protein>
    <submittedName>
        <fullName evidence="2">Uncharacterized protein</fullName>
    </submittedName>
</protein>
<feature type="region of interest" description="Disordered" evidence="1">
    <location>
        <begin position="1"/>
        <end position="26"/>
    </location>
</feature>
<accession>A0A812RT23</accession>
<dbReference type="EMBL" id="CAJNIZ010021724">
    <property type="protein sequence ID" value="CAE7455136.1"/>
    <property type="molecule type" value="Genomic_DNA"/>
</dbReference>